<name>A0A060SEC7_PYCCI</name>
<dbReference type="OrthoDB" id="2795925at2759"/>
<evidence type="ECO:0000313" key="3">
    <source>
        <dbReference type="EMBL" id="CDO72812.1"/>
    </source>
</evidence>
<dbReference type="Pfam" id="PF00626">
    <property type="entry name" value="Gelsolin"/>
    <property type="match status" value="1"/>
</dbReference>
<dbReference type="Pfam" id="PF18759">
    <property type="entry name" value="Plavaka"/>
    <property type="match status" value="1"/>
</dbReference>
<sequence length="1019" mass="114742">MDFLGIWLHAELELLPPAMRSGSPLTQAQEHAASGHSSFPGPAPFLTLHQSAPGAAPTPSTVGSSASHIGRTAPQGTRDPDRARADDFINQYPADSPSPSPPPLNQPPLEQHELGDIKIEYHPRSGRPPQVKPFEEFMRQNALASASAARHEPWAPGFRTRIEFEFADFSLLPPNGVPLCFILYSDKTHLSSFGSQKGYPIMARLANLPSAIRNSNGFGGGQVVGFLPVVEDENEEGKPSFTAHKRVVWHECFWIILEFLAKVGKLGELYKCGDDILRLLFPIILILAADYEEQAVMALIRGLQGVAPCPVCLVPAEEQSVLGMEPLYPLRDAETSQRLVTETANTTNVAREAVLQPLGLRPIQNVFWKIPYCDVYSALSFDRLHAYHSGLFRHHLFDKFQKTVTDMGRATIVQVNKQFDLVPRWRNLDHFAEVAKVTFADGGKYEAISKVLVPATYNIMSQHPDTRGYRLLRCIRKYNILDIHAGLRVYTDERKESHCRALLEYSDVLPDYQEVHPEKNWNFLKAHTHQHVPMDIMEKGITANYNTKIFEKLHQPVKAAYQNRTNFKNIEKQLARIDHEALVADHIRAHIQFLDDELKGNPEDEDEVPTYRFHHIYLGARAKATFSAVEAAGTIFPAFRARLQEYLPYIVPIEAFPAGHWIIQLHPNDTITVCSYLKVDYESKDTWEIQTDRLRCNPRFFGAPRYDCVIFKMDEHDYRFAQLKLLFVFTWQGVRYPMAFVEPYEIIAGRRSEVDCDFGLCRTYKKDKDSEELSYDLHFWLGAETSQDKAGTAAYKTVELDDPSKDLGGKPVQYCEVQGYKSPRFFSYFPHFICLRGGVTSGFHHVSSPPANNTRRLYRISAIQVPGHAAPHLQIREVPANRSSVAQGDVYVLDMGGRVWQFNMRGSKGKVRLKAAEFVQSLVSEREGQCEPTVYDGGGDGAGVFLSELGLDGVPWANEPTARSETTLFHLSDATGDVTFERKGRSLCAQNSAKARLMSTLPLIQPLLPCLGASQRLYM</sequence>
<dbReference type="GO" id="GO:0005737">
    <property type="term" value="C:cytoplasm"/>
    <property type="evidence" value="ECO:0007669"/>
    <property type="project" value="TreeGrafter"/>
</dbReference>
<comment type="caution">
    <text evidence="3">The sequence shown here is derived from an EMBL/GenBank/DDBJ whole genome shotgun (WGS) entry which is preliminary data.</text>
</comment>
<dbReference type="InterPro" id="IPR007123">
    <property type="entry name" value="Gelsolin-like_dom"/>
</dbReference>
<dbReference type="STRING" id="5643.A0A060SEC7"/>
<dbReference type="HOGENOM" id="CLU_296322_0_0_1"/>
<feature type="compositionally biased region" description="Pro residues" evidence="1">
    <location>
        <begin position="96"/>
        <end position="106"/>
    </location>
</feature>
<evidence type="ECO:0000259" key="2">
    <source>
        <dbReference type="Pfam" id="PF00626"/>
    </source>
</evidence>
<dbReference type="InterPro" id="IPR007122">
    <property type="entry name" value="Villin/Gelsolin"/>
</dbReference>
<dbReference type="SUPFAM" id="SSF55753">
    <property type="entry name" value="Actin depolymerizing proteins"/>
    <property type="match status" value="2"/>
</dbReference>
<dbReference type="GO" id="GO:0015629">
    <property type="term" value="C:actin cytoskeleton"/>
    <property type="evidence" value="ECO:0007669"/>
    <property type="project" value="TreeGrafter"/>
</dbReference>
<dbReference type="EMBL" id="CCBP010000117">
    <property type="protein sequence ID" value="CDO72812.1"/>
    <property type="molecule type" value="Genomic_DNA"/>
</dbReference>
<dbReference type="AlphaFoldDB" id="A0A060SEC7"/>
<evidence type="ECO:0000256" key="1">
    <source>
        <dbReference type="SAM" id="MobiDB-lite"/>
    </source>
</evidence>
<feature type="domain" description="Gelsolin-like" evidence="2">
    <location>
        <begin position="776"/>
        <end position="825"/>
    </location>
</feature>
<protein>
    <recommendedName>
        <fullName evidence="2">Gelsolin-like domain-containing protein</fullName>
    </recommendedName>
</protein>
<dbReference type="InterPro" id="IPR041078">
    <property type="entry name" value="Plavaka"/>
</dbReference>
<dbReference type="PANTHER" id="PTHR11977">
    <property type="entry name" value="VILLIN"/>
    <property type="match status" value="1"/>
</dbReference>
<feature type="compositionally biased region" description="Polar residues" evidence="1">
    <location>
        <begin position="58"/>
        <end position="67"/>
    </location>
</feature>
<dbReference type="GO" id="GO:0051015">
    <property type="term" value="F:actin filament binding"/>
    <property type="evidence" value="ECO:0007669"/>
    <property type="project" value="InterPro"/>
</dbReference>
<gene>
    <name evidence="3" type="ORF">BN946_scf184994.g65</name>
</gene>
<dbReference type="PANTHER" id="PTHR11977:SF130">
    <property type="entry name" value="SEVERIN"/>
    <property type="match status" value="1"/>
</dbReference>
<reference evidence="3" key="1">
    <citation type="submission" date="2014-01" db="EMBL/GenBank/DDBJ databases">
        <title>The genome of the white-rot fungus Pycnoporus cinnabarinus: a basidiomycete model with a versatile arsenal for lignocellulosic biomass breakdown.</title>
        <authorList>
            <person name="Levasseur A."/>
            <person name="Lomascolo A."/>
            <person name="Ruiz-Duenas F.J."/>
            <person name="Uzan E."/>
            <person name="Piumi F."/>
            <person name="Kues U."/>
            <person name="Ram A.F.J."/>
            <person name="Murat C."/>
            <person name="Haon M."/>
            <person name="Benoit I."/>
            <person name="Arfi Y."/>
            <person name="Chevret D."/>
            <person name="Drula E."/>
            <person name="Kwon M.J."/>
            <person name="Gouret P."/>
            <person name="Lesage-Meessen L."/>
            <person name="Lombard V."/>
            <person name="Mariette J."/>
            <person name="Noirot C."/>
            <person name="Park J."/>
            <person name="Patyshakuliyeva A."/>
            <person name="Wieneger R.A.B."/>
            <person name="Wosten H.A.B."/>
            <person name="Martin F."/>
            <person name="Coutinho P.M."/>
            <person name="de Vries R."/>
            <person name="Martinez A.T."/>
            <person name="Klopp C."/>
            <person name="Pontarotti P."/>
            <person name="Henrissat B."/>
            <person name="Record E."/>
        </authorList>
    </citation>
    <scope>NUCLEOTIDE SEQUENCE [LARGE SCALE GENOMIC DNA]</scope>
    <source>
        <strain evidence="3">BRFM137</strain>
    </source>
</reference>
<dbReference type="Proteomes" id="UP000029665">
    <property type="component" value="Unassembled WGS sequence"/>
</dbReference>
<dbReference type="Gene3D" id="3.40.20.10">
    <property type="entry name" value="Severin"/>
    <property type="match status" value="2"/>
</dbReference>
<dbReference type="InterPro" id="IPR029006">
    <property type="entry name" value="ADF-H/Gelsolin-like_dom_sf"/>
</dbReference>
<proteinExistence type="predicted"/>
<feature type="region of interest" description="Disordered" evidence="1">
    <location>
        <begin position="21"/>
        <end position="110"/>
    </location>
</feature>
<feature type="compositionally biased region" description="Basic and acidic residues" evidence="1">
    <location>
        <begin position="78"/>
        <end position="87"/>
    </location>
</feature>
<organism evidence="3 4">
    <name type="scientific">Pycnoporus cinnabarinus</name>
    <name type="common">Cinnabar-red polypore</name>
    <name type="synonym">Trametes cinnabarina</name>
    <dbReference type="NCBI Taxonomy" id="5643"/>
    <lineage>
        <taxon>Eukaryota</taxon>
        <taxon>Fungi</taxon>
        <taxon>Dikarya</taxon>
        <taxon>Basidiomycota</taxon>
        <taxon>Agaricomycotina</taxon>
        <taxon>Agaricomycetes</taxon>
        <taxon>Polyporales</taxon>
        <taxon>Polyporaceae</taxon>
        <taxon>Trametes</taxon>
    </lineage>
</organism>
<dbReference type="GO" id="GO:0008154">
    <property type="term" value="P:actin polymerization or depolymerization"/>
    <property type="evidence" value="ECO:0007669"/>
    <property type="project" value="TreeGrafter"/>
</dbReference>
<evidence type="ECO:0000313" key="4">
    <source>
        <dbReference type="Proteomes" id="UP000029665"/>
    </source>
</evidence>
<keyword evidence="4" id="KW-1185">Reference proteome</keyword>
<accession>A0A060SEC7</accession>